<dbReference type="Proteomes" id="UP001501116">
    <property type="component" value="Unassembled WGS sequence"/>
</dbReference>
<keyword evidence="3" id="KW-0378">Hydrolase</keyword>
<dbReference type="InterPro" id="IPR050491">
    <property type="entry name" value="AmpC-like"/>
</dbReference>
<sequence>MGKKQTSMRVLAAISAVAVLVGCAASASARTGGLQRDLDAVRDFGVTGVQAEIVRGEHRETARSGVADIATAQPVPLDGYFRAGSVTKTFIATVVLQLVSEGRIGLDDTVGRWLPDLVAGKGNDGHRVTVRDLLQHTSGLHSYTDDLVMDTPDGYPASRFRHYTAPELVGMAMRKAPEFRPADRRWSYSNTNYVLAGMLIQRVTGRDWTAEVGDRILRPLGLNHTFAPGDVPFLPDPHAKGYSRFPNTTELVDTTVDNMSWASSAGELVSTTRDLGTFFRALQQGKLLRGAEFAEMHRTVPADAWQEIDPGSRYGLGLGWYPLPCGGGFWAHGGDTLGYMTRAAVTDDGTRSVVLSLSSELEGEPQKTQNTLARTVVEHALC</sequence>
<dbReference type="GO" id="GO:0016787">
    <property type="term" value="F:hydrolase activity"/>
    <property type="evidence" value="ECO:0007669"/>
    <property type="project" value="UniProtKB-KW"/>
</dbReference>
<evidence type="ECO:0000259" key="2">
    <source>
        <dbReference type="Pfam" id="PF00144"/>
    </source>
</evidence>
<dbReference type="Gene3D" id="3.40.710.10">
    <property type="entry name" value="DD-peptidase/beta-lactamase superfamily"/>
    <property type="match status" value="1"/>
</dbReference>
<feature type="domain" description="Beta-lactamase-related" evidence="2">
    <location>
        <begin position="45"/>
        <end position="372"/>
    </location>
</feature>
<accession>A0ABN2S988</accession>
<dbReference type="PROSITE" id="PS51257">
    <property type="entry name" value="PROKAR_LIPOPROTEIN"/>
    <property type="match status" value="1"/>
</dbReference>
<keyword evidence="4" id="KW-1185">Reference proteome</keyword>
<keyword evidence="1" id="KW-0732">Signal</keyword>
<feature type="chain" id="PRO_5046844627" evidence="1">
    <location>
        <begin position="30"/>
        <end position="382"/>
    </location>
</feature>
<protein>
    <submittedName>
        <fullName evidence="3">Serine hydrolase domain-containing protein</fullName>
    </submittedName>
</protein>
<dbReference type="InterPro" id="IPR012338">
    <property type="entry name" value="Beta-lactam/transpept-like"/>
</dbReference>
<evidence type="ECO:0000256" key="1">
    <source>
        <dbReference type="SAM" id="SignalP"/>
    </source>
</evidence>
<dbReference type="EMBL" id="BAAANN010000037">
    <property type="protein sequence ID" value="GAA1982555.1"/>
    <property type="molecule type" value="Genomic_DNA"/>
</dbReference>
<feature type="signal peptide" evidence="1">
    <location>
        <begin position="1"/>
        <end position="29"/>
    </location>
</feature>
<dbReference type="Pfam" id="PF00144">
    <property type="entry name" value="Beta-lactamase"/>
    <property type="match status" value="1"/>
</dbReference>
<dbReference type="InterPro" id="IPR001466">
    <property type="entry name" value="Beta-lactam-related"/>
</dbReference>
<evidence type="ECO:0000313" key="3">
    <source>
        <dbReference type="EMBL" id="GAA1982555.1"/>
    </source>
</evidence>
<organism evidence="3 4">
    <name type="scientific">Amycolatopsis minnesotensis</name>
    <dbReference type="NCBI Taxonomy" id="337894"/>
    <lineage>
        <taxon>Bacteria</taxon>
        <taxon>Bacillati</taxon>
        <taxon>Actinomycetota</taxon>
        <taxon>Actinomycetes</taxon>
        <taxon>Pseudonocardiales</taxon>
        <taxon>Pseudonocardiaceae</taxon>
        <taxon>Amycolatopsis</taxon>
    </lineage>
</organism>
<dbReference type="PANTHER" id="PTHR46825:SF7">
    <property type="entry name" value="D-ALANYL-D-ALANINE CARBOXYPEPTIDASE"/>
    <property type="match status" value="1"/>
</dbReference>
<comment type="caution">
    <text evidence="3">The sequence shown here is derived from an EMBL/GenBank/DDBJ whole genome shotgun (WGS) entry which is preliminary data.</text>
</comment>
<reference evidence="3 4" key="1">
    <citation type="journal article" date="2019" name="Int. J. Syst. Evol. Microbiol.">
        <title>The Global Catalogue of Microorganisms (GCM) 10K type strain sequencing project: providing services to taxonomists for standard genome sequencing and annotation.</title>
        <authorList>
            <consortium name="The Broad Institute Genomics Platform"/>
            <consortium name="The Broad Institute Genome Sequencing Center for Infectious Disease"/>
            <person name="Wu L."/>
            <person name="Ma J."/>
        </authorList>
    </citation>
    <scope>NUCLEOTIDE SEQUENCE [LARGE SCALE GENOMIC DNA]</scope>
    <source>
        <strain evidence="3 4">JCM 14545</strain>
    </source>
</reference>
<name>A0ABN2S988_9PSEU</name>
<dbReference type="SUPFAM" id="SSF56601">
    <property type="entry name" value="beta-lactamase/transpeptidase-like"/>
    <property type="match status" value="1"/>
</dbReference>
<evidence type="ECO:0000313" key="4">
    <source>
        <dbReference type="Proteomes" id="UP001501116"/>
    </source>
</evidence>
<proteinExistence type="predicted"/>
<dbReference type="PANTHER" id="PTHR46825">
    <property type="entry name" value="D-ALANYL-D-ALANINE-CARBOXYPEPTIDASE/ENDOPEPTIDASE AMPH"/>
    <property type="match status" value="1"/>
</dbReference>
<gene>
    <name evidence="3" type="ORF">GCM10009754_69360</name>
</gene>
<dbReference type="RefSeq" id="WP_344428835.1">
    <property type="nucleotide sequence ID" value="NZ_BAAANN010000037.1"/>
</dbReference>